<protein>
    <submittedName>
        <fullName evidence="1">Uncharacterized protein</fullName>
    </submittedName>
</protein>
<evidence type="ECO:0000313" key="1">
    <source>
        <dbReference type="EMBL" id="PAU79233.1"/>
    </source>
</evidence>
<comment type="caution">
    <text evidence="1">The sequence shown here is derived from an EMBL/GenBank/DDBJ whole genome shotgun (WGS) entry which is preliminary data.</text>
</comment>
<evidence type="ECO:0000313" key="2">
    <source>
        <dbReference type="Proteomes" id="UP000217771"/>
    </source>
</evidence>
<accession>A0A2A2F3Y4</accession>
<name>A0A2A2F3Y4_9GAMM</name>
<proteinExistence type="predicted"/>
<sequence length="67" mass="7338">MPERPALPVVTAAEFACHPEVDAVLRELELPPYDGCLAAGAYEALATRDAMLQAHIRRLEAVLRTTH</sequence>
<dbReference type="AlphaFoldDB" id="A0A2A2F3Y4"/>
<organism evidence="1 2">
    <name type="scientific">Halomonas salipaludis</name>
    <dbReference type="NCBI Taxonomy" id="2032625"/>
    <lineage>
        <taxon>Bacteria</taxon>
        <taxon>Pseudomonadati</taxon>
        <taxon>Pseudomonadota</taxon>
        <taxon>Gammaproteobacteria</taxon>
        <taxon>Oceanospirillales</taxon>
        <taxon>Halomonadaceae</taxon>
        <taxon>Halomonas</taxon>
    </lineage>
</organism>
<dbReference type="EMBL" id="NSKB01000001">
    <property type="protein sequence ID" value="PAU79233.1"/>
    <property type="molecule type" value="Genomic_DNA"/>
</dbReference>
<keyword evidence="2" id="KW-1185">Reference proteome</keyword>
<dbReference type="Proteomes" id="UP000217771">
    <property type="component" value="Unassembled WGS sequence"/>
</dbReference>
<gene>
    <name evidence="1" type="ORF">CK498_02360</name>
</gene>
<dbReference type="RefSeq" id="WP_095619246.1">
    <property type="nucleotide sequence ID" value="NZ_NSKB01000001.1"/>
</dbReference>
<reference evidence="1 2" key="1">
    <citation type="submission" date="2017-08" db="EMBL/GenBank/DDBJ databases">
        <title>Halomonas alkalisoli sp. nov., isolated from saline alkaline soil.</title>
        <authorList>
            <person name="Wang D."/>
            <person name="Zhang G."/>
        </authorList>
    </citation>
    <scope>NUCLEOTIDE SEQUENCE [LARGE SCALE GENOMIC DNA]</scope>
    <source>
        <strain evidence="1 2">WRN001</strain>
    </source>
</reference>